<evidence type="ECO:0000256" key="1">
    <source>
        <dbReference type="ARBA" id="ARBA00000427"/>
    </source>
</evidence>
<dbReference type="Proteomes" id="UP001357452">
    <property type="component" value="Unassembled WGS sequence"/>
</dbReference>
<dbReference type="SUPFAM" id="SSF50939">
    <property type="entry name" value="Sialidases"/>
    <property type="match status" value="1"/>
</dbReference>
<comment type="catalytic activity">
    <reaction evidence="1">
        <text>Hydrolysis of alpha-(2-&gt;3)-, alpha-(2-&gt;6)-, alpha-(2-&gt;8)- glycosidic linkages of terminal sialic acid residues in oligosaccharides, glycoproteins, glycolipids, colominic acid and synthetic substrates.</text>
        <dbReference type="EC" id="3.2.1.18"/>
    </reaction>
</comment>
<dbReference type="PANTHER" id="PTHR10628">
    <property type="entry name" value="SIALIDASE"/>
    <property type="match status" value="1"/>
</dbReference>
<protein>
    <recommendedName>
        <fullName evidence="3">exo-alpha-sialidase</fullName>
        <ecNumber evidence="3">3.2.1.18</ecNumber>
    </recommendedName>
</protein>
<evidence type="ECO:0000313" key="7">
    <source>
        <dbReference type="Proteomes" id="UP001357452"/>
    </source>
</evidence>
<organism evidence="6 7">
    <name type="scientific">Niabella digestorum</name>
    <dbReference type="NCBI Taxonomy" id="3117701"/>
    <lineage>
        <taxon>Bacteria</taxon>
        <taxon>Pseudomonadati</taxon>
        <taxon>Bacteroidota</taxon>
        <taxon>Chitinophagia</taxon>
        <taxon>Chitinophagales</taxon>
        <taxon>Chitinophagaceae</taxon>
        <taxon>Niabella</taxon>
    </lineage>
</organism>
<comment type="caution">
    <text evidence="6">The sequence shown here is derived from an EMBL/GenBank/DDBJ whole genome shotgun (WGS) entry which is preliminary data.</text>
</comment>
<dbReference type="CDD" id="cd15482">
    <property type="entry name" value="Sialidase_non-viral"/>
    <property type="match status" value="1"/>
</dbReference>
<dbReference type="GO" id="GO:0004308">
    <property type="term" value="F:exo-alpha-sialidase activity"/>
    <property type="evidence" value="ECO:0007669"/>
    <property type="project" value="UniProtKB-EC"/>
</dbReference>
<dbReference type="Gene3D" id="2.60.40.1290">
    <property type="match status" value="2"/>
</dbReference>
<sequence length="555" mass="61200">MIRLLRTISLLGAVFLGIAGQAQVLRVYQKHYVVPVVKENTHTIVTRLCVNRAEAYPHAYMKTIRIDLTGTTDLSDIVGIKIWGTTDSNFLSQKNLSSASIFGQYILEAGNNNIINISGQYRLSKKYEYLWLGVQLKHTAEVGNEIHLAVQSVNIDGQWFKINEGKVPARRVATAVRSAGQDNVHTSRIPGIAKAPNGDLLAIYDARYASARDLQGDIDIGLSRSTDKGNSWSPVQPIMDMGMWGGLAEKFNGVSDPCILVDKNSNTVFVAGLWMHGVLDNNGLWIEGLTDTSTVWNHQWRNRGSQPGLDVKQTSQFLLVKSTDNGKTWSQPINLTAMCKKEEWWLWAPAPGNGIVLKDGTLVFPTQGRDATGKAFSNITYSKDGGKTWKTSKPASASSTTECAVVELSDGALMLNMRTNANKGVTGPDNGRTVAVTRDLGETWQVHPTSRNALSEPVCMASLYRHDYKSLDGKNRSVLLFVNPNSKTHRNNITLKLSFDDGLTWPTDKYVLLDELNGRGYSCITSVDDETIGILYESSQADLVFEKISLTELIK</sequence>
<dbReference type="RefSeq" id="WP_330973719.1">
    <property type="nucleotide sequence ID" value="NZ_JAZGLY010000002.1"/>
</dbReference>
<accession>A0ABU7RE98</accession>
<reference evidence="6 7" key="1">
    <citation type="submission" date="2024-01" db="EMBL/GenBank/DDBJ databases">
        <title>Niabella digestum sp. nov., isolated from waste digestion system.</title>
        <authorList>
            <person name="Zhang L."/>
        </authorList>
    </citation>
    <scope>NUCLEOTIDE SEQUENCE [LARGE SCALE GENOMIC DNA]</scope>
    <source>
        <strain evidence="6 7">A18</strain>
    </source>
</reference>
<dbReference type="InterPro" id="IPR029456">
    <property type="entry name" value="Sialidase_N"/>
</dbReference>
<keyword evidence="6" id="KW-0326">Glycosidase</keyword>
<keyword evidence="7" id="KW-1185">Reference proteome</keyword>
<feature type="domain" description="Sialidase" evidence="4">
    <location>
        <begin position="190"/>
        <end position="498"/>
    </location>
</feature>
<proteinExistence type="inferred from homology"/>
<dbReference type="Pfam" id="PF14873">
    <property type="entry name" value="BNR_assoc_N"/>
    <property type="match status" value="1"/>
</dbReference>
<dbReference type="Gene3D" id="2.120.10.10">
    <property type="match status" value="1"/>
</dbReference>
<dbReference type="EMBL" id="JAZGLY010000002">
    <property type="protein sequence ID" value="MEE6186309.1"/>
    <property type="molecule type" value="Genomic_DNA"/>
</dbReference>
<feature type="domain" description="Sialidase N-terminal" evidence="5">
    <location>
        <begin position="27"/>
        <end position="158"/>
    </location>
</feature>
<dbReference type="InterPro" id="IPR011040">
    <property type="entry name" value="Sialidase"/>
</dbReference>
<dbReference type="InterPro" id="IPR036278">
    <property type="entry name" value="Sialidase_sf"/>
</dbReference>
<evidence type="ECO:0000259" key="5">
    <source>
        <dbReference type="Pfam" id="PF14873"/>
    </source>
</evidence>
<keyword evidence="6" id="KW-0378">Hydrolase</keyword>
<comment type="similarity">
    <text evidence="2">Belongs to the glycosyl hydrolase 33 family.</text>
</comment>
<dbReference type="PANTHER" id="PTHR10628:SF30">
    <property type="entry name" value="EXO-ALPHA-SIALIDASE"/>
    <property type="match status" value="1"/>
</dbReference>
<dbReference type="InterPro" id="IPR026856">
    <property type="entry name" value="Sialidase_fam"/>
</dbReference>
<gene>
    <name evidence="6" type="ORF">V2H41_03400</name>
</gene>
<evidence type="ECO:0000259" key="4">
    <source>
        <dbReference type="Pfam" id="PF13859"/>
    </source>
</evidence>
<dbReference type="EC" id="3.2.1.18" evidence="3"/>
<dbReference type="Pfam" id="PF13859">
    <property type="entry name" value="BNR_3"/>
    <property type="match status" value="1"/>
</dbReference>
<name>A0ABU7RE98_9BACT</name>
<evidence type="ECO:0000313" key="6">
    <source>
        <dbReference type="EMBL" id="MEE6186309.1"/>
    </source>
</evidence>
<evidence type="ECO:0000256" key="3">
    <source>
        <dbReference type="ARBA" id="ARBA00012733"/>
    </source>
</evidence>
<evidence type="ECO:0000256" key="2">
    <source>
        <dbReference type="ARBA" id="ARBA00009348"/>
    </source>
</evidence>